<sequence>MYELSEQEMMQVNGGGTLKYIIYAIFGAAFYKLWRSKRGRVSIPKFIQLEWGSD</sequence>
<evidence type="ECO:0000313" key="3">
    <source>
        <dbReference type="Proteomes" id="UP000051841"/>
    </source>
</evidence>
<keyword evidence="1" id="KW-0812">Transmembrane</keyword>
<keyword evidence="1" id="KW-0472">Membrane</keyword>
<name>A0A0R2HNV5_9FIRM</name>
<dbReference type="PATRIC" id="fig|1410657.5.peg.1168"/>
<dbReference type="RefSeq" id="WP_164474014.1">
    <property type="nucleotide sequence ID" value="NZ_JNKN01000004.1"/>
</dbReference>
<reference evidence="2 3" key="1">
    <citation type="journal article" date="2015" name="Genome Announc.">
        <title>Expanding the biotechnology potential of lactobacilli through comparative genomics of 213 strains and associated genera.</title>
        <authorList>
            <person name="Sun Z."/>
            <person name="Harris H.M."/>
            <person name="McCann A."/>
            <person name="Guo C."/>
            <person name="Argimon S."/>
            <person name="Zhang W."/>
            <person name="Yang X."/>
            <person name="Jeffery I.B."/>
            <person name="Cooney J.C."/>
            <person name="Kagawa T.F."/>
            <person name="Liu W."/>
            <person name="Song Y."/>
            <person name="Salvetti E."/>
            <person name="Wrobel A."/>
            <person name="Rasinkangas P."/>
            <person name="Parkhill J."/>
            <person name="Rea M.C."/>
            <person name="O'Sullivan O."/>
            <person name="Ritari J."/>
            <person name="Douillard F.P."/>
            <person name="Paul Ross R."/>
            <person name="Yang R."/>
            <person name="Briner A.E."/>
            <person name="Felis G.E."/>
            <person name="de Vos W.M."/>
            <person name="Barrangou R."/>
            <person name="Klaenhammer T.R."/>
            <person name="Caufield P.W."/>
            <person name="Cui Y."/>
            <person name="Zhang H."/>
            <person name="O'Toole P.W."/>
        </authorList>
    </citation>
    <scope>NUCLEOTIDE SEQUENCE [LARGE SCALE GENOMIC DNA]</scope>
    <source>
        <strain evidence="2 3">DSM 20405</strain>
    </source>
</reference>
<organism evidence="2 3">
    <name type="scientific">Kandleria vitulina DSM 20405</name>
    <dbReference type="NCBI Taxonomy" id="1410657"/>
    <lineage>
        <taxon>Bacteria</taxon>
        <taxon>Bacillati</taxon>
        <taxon>Bacillota</taxon>
        <taxon>Erysipelotrichia</taxon>
        <taxon>Erysipelotrichales</taxon>
        <taxon>Coprobacillaceae</taxon>
        <taxon>Kandleria</taxon>
    </lineage>
</organism>
<gene>
    <name evidence="2" type="ORF">IV49_GL001127</name>
</gene>
<comment type="caution">
    <text evidence="2">The sequence shown here is derived from an EMBL/GenBank/DDBJ whole genome shotgun (WGS) entry which is preliminary data.</text>
</comment>
<dbReference type="AlphaFoldDB" id="A0A0R2HNV5"/>
<dbReference type="EMBL" id="JQBL01000003">
    <property type="protein sequence ID" value="KRN51053.1"/>
    <property type="molecule type" value="Genomic_DNA"/>
</dbReference>
<dbReference type="Proteomes" id="UP000051841">
    <property type="component" value="Unassembled WGS sequence"/>
</dbReference>
<protein>
    <submittedName>
        <fullName evidence="2">Uncharacterized protein</fullName>
    </submittedName>
</protein>
<evidence type="ECO:0000256" key="1">
    <source>
        <dbReference type="SAM" id="Phobius"/>
    </source>
</evidence>
<keyword evidence="1" id="KW-1133">Transmembrane helix</keyword>
<keyword evidence="3" id="KW-1185">Reference proteome</keyword>
<evidence type="ECO:0000313" key="2">
    <source>
        <dbReference type="EMBL" id="KRN51053.1"/>
    </source>
</evidence>
<proteinExistence type="predicted"/>
<feature type="transmembrane region" description="Helical" evidence="1">
    <location>
        <begin position="17"/>
        <end position="34"/>
    </location>
</feature>
<accession>A0A0R2HNV5</accession>